<feature type="non-terminal residue" evidence="4">
    <location>
        <position position="262"/>
    </location>
</feature>
<dbReference type="EMBL" id="BARS01032025">
    <property type="protein sequence ID" value="GAG24795.1"/>
    <property type="molecule type" value="Genomic_DNA"/>
</dbReference>
<dbReference type="PANTHER" id="PTHR30258:SF1">
    <property type="entry name" value="PROTEIN TRANSPORT PROTEIN HOFB HOMOLOG"/>
    <property type="match status" value="1"/>
</dbReference>
<dbReference type="InterPro" id="IPR001482">
    <property type="entry name" value="T2SS/T4SS_dom"/>
</dbReference>
<dbReference type="CDD" id="cd01129">
    <property type="entry name" value="PulE-GspE-like"/>
    <property type="match status" value="1"/>
</dbReference>
<dbReference type="InterPro" id="IPR027417">
    <property type="entry name" value="P-loop_NTPase"/>
</dbReference>
<evidence type="ECO:0000256" key="1">
    <source>
        <dbReference type="ARBA" id="ARBA00022741"/>
    </source>
</evidence>
<dbReference type="AlphaFoldDB" id="X0W2K5"/>
<evidence type="ECO:0000256" key="2">
    <source>
        <dbReference type="ARBA" id="ARBA00022840"/>
    </source>
</evidence>
<keyword evidence="2" id="KW-0067">ATP-binding</keyword>
<dbReference type="Pfam" id="PF00437">
    <property type="entry name" value="T2SSE"/>
    <property type="match status" value="1"/>
</dbReference>
<dbReference type="SUPFAM" id="SSF52540">
    <property type="entry name" value="P-loop containing nucleoside triphosphate hydrolases"/>
    <property type="match status" value="1"/>
</dbReference>
<comment type="caution">
    <text evidence="4">The sequence shown here is derived from an EMBL/GenBank/DDBJ whole genome shotgun (WGS) entry which is preliminary data.</text>
</comment>
<organism evidence="4">
    <name type="scientific">marine sediment metagenome</name>
    <dbReference type="NCBI Taxonomy" id="412755"/>
    <lineage>
        <taxon>unclassified sequences</taxon>
        <taxon>metagenomes</taxon>
        <taxon>ecological metagenomes</taxon>
    </lineage>
</organism>
<dbReference type="GO" id="GO:0005524">
    <property type="term" value="F:ATP binding"/>
    <property type="evidence" value="ECO:0007669"/>
    <property type="project" value="UniProtKB-KW"/>
</dbReference>
<feature type="domain" description="Bacterial type II secretion system protein E" evidence="3">
    <location>
        <begin position="2"/>
        <end position="228"/>
    </location>
</feature>
<gene>
    <name evidence="4" type="ORF">S01H1_49757</name>
</gene>
<accession>X0W2K5</accession>
<evidence type="ECO:0000259" key="3">
    <source>
        <dbReference type="Pfam" id="PF00437"/>
    </source>
</evidence>
<reference evidence="4" key="1">
    <citation type="journal article" date="2014" name="Front. Microbiol.">
        <title>High frequency of phylogenetically diverse reductive dehalogenase-homologous genes in deep subseafloor sedimentary metagenomes.</title>
        <authorList>
            <person name="Kawai M."/>
            <person name="Futagami T."/>
            <person name="Toyoda A."/>
            <person name="Takaki Y."/>
            <person name="Nishi S."/>
            <person name="Hori S."/>
            <person name="Arai W."/>
            <person name="Tsubouchi T."/>
            <person name="Morono Y."/>
            <person name="Uchiyama I."/>
            <person name="Ito T."/>
            <person name="Fujiyama A."/>
            <person name="Inagaki F."/>
            <person name="Takami H."/>
        </authorList>
    </citation>
    <scope>NUCLEOTIDE SEQUENCE</scope>
    <source>
        <strain evidence="4">Expedition CK06-06</strain>
    </source>
</reference>
<protein>
    <recommendedName>
        <fullName evidence="3">Bacterial type II secretion system protein E domain-containing protein</fullName>
    </recommendedName>
</protein>
<keyword evidence="1" id="KW-0547">Nucleotide-binding</keyword>
<feature type="non-terminal residue" evidence="4">
    <location>
        <position position="1"/>
    </location>
</feature>
<dbReference type="Gene3D" id="3.40.50.300">
    <property type="entry name" value="P-loop containing nucleotide triphosphate hydrolases"/>
    <property type="match status" value="1"/>
</dbReference>
<dbReference type="GO" id="GO:0016887">
    <property type="term" value="F:ATP hydrolysis activity"/>
    <property type="evidence" value="ECO:0007669"/>
    <property type="project" value="TreeGrafter"/>
</dbReference>
<evidence type="ECO:0000313" key="4">
    <source>
        <dbReference type="EMBL" id="GAG24795.1"/>
    </source>
</evidence>
<dbReference type="PANTHER" id="PTHR30258">
    <property type="entry name" value="TYPE II SECRETION SYSTEM PROTEIN GSPE-RELATED"/>
    <property type="match status" value="1"/>
</dbReference>
<name>X0W2K5_9ZZZZ</name>
<sequence>STLYACLNELVKPTVNVITVEDPVEYALPGVNQVQVNEKAGLTFANALRSILRQDPNIIMIGEIRDIETAEIAFQASLTGHLVLSTLHTNDAPSALTRLIDLGVERYLVASSVIGVMAQRLARVICPKCKEEAEPSDSERVILDPQQHGDIVFYRGKGCKRCNDTGYSGRTPIAEVLVMDSRIKEEVIRGGNERAVQMAATRAGMRTLRDDGMEKVREGTTTLAEVVRLTFSAEEAGSKCPRCQNHIEREFEMCPHCGQELA</sequence>
<dbReference type="GO" id="GO:0005886">
    <property type="term" value="C:plasma membrane"/>
    <property type="evidence" value="ECO:0007669"/>
    <property type="project" value="TreeGrafter"/>
</dbReference>
<proteinExistence type="predicted"/>